<proteinExistence type="predicted"/>
<dbReference type="CDD" id="cd07012">
    <property type="entry name" value="PBP2_Bug_TTT"/>
    <property type="match status" value="1"/>
</dbReference>
<dbReference type="GeneID" id="56035882"/>
<evidence type="ECO:0000256" key="1">
    <source>
        <dbReference type="SAM" id="MobiDB-lite"/>
    </source>
</evidence>
<dbReference type="PANTHER" id="PTHR42928">
    <property type="entry name" value="TRICARBOXYLATE-BINDING PROTEIN"/>
    <property type="match status" value="1"/>
</dbReference>
<dbReference type="Proteomes" id="UP000509626">
    <property type="component" value="Chromosome"/>
</dbReference>
<dbReference type="AlphaFoldDB" id="A0A7D5L7V5"/>
<dbReference type="InterPro" id="IPR042100">
    <property type="entry name" value="Bug_dom1"/>
</dbReference>
<protein>
    <submittedName>
        <fullName evidence="2">Tripartite tricarboxylate transporter substrate binding protein</fullName>
    </submittedName>
</protein>
<dbReference type="Pfam" id="PF03401">
    <property type="entry name" value="TctC"/>
    <property type="match status" value="1"/>
</dbReference>
<sequence length="342" mass="35961">MKRRSYLAKAGSIGTVTLVAGCSSNSSDGDEGNPDNSGGNGGGESSSEAQQNFPSNPITVIVPFGAGGGTDSQYRPFDEYWTNELSVSTNIENRGGAGGRLGWNHLSGQEGDGYTVGVISVATAVLNEALHDVEYTMDEMTPIGSASVAYYGMVTAPDRFNGFDNFVEWAQNNELTVASVGSGTTNHFSMTSILQENGIENYNEVPYDSGSEAAAAAASGDVDIAAASVAGIGGLLEDDRVELIFINRPDQSGEYPDVATHANYDFSAPAVGLELGMFGPPDVPQERVSALEDALISATENEEYQNWAANNGYEVAGKNSNELEELVGQMKQLGGDYVDLVQ</sequence>
<keyword evidence="3" id="KW-1185">Reference proteome</keyword>
<accession>A0A7D5L7V5</accession>
<dbReference type="EMBL" id="CP058579">
    <property type="protein sequence ID" value="QLG60306.1"/>
    <property type="molecule type" value="Genomic_DNA"/>
</dbReference>
<feature type="region of interest" description="Disordered" evidence="1">
    <location>
        <begin position="19"/>
        <end position="53"/>
    </location>
</feature>
<dbReference type="Gene3D" id="3.40.190.10">
    <property type="entry name" value="Periplasmic binding protein-like II"/>
    <property type="match status" value="1"/>
</dbReference>
<dbReference type="KEGG" id="halu:HUG12_00445"/>
<dbReference type="InterPro" id="IPR005064">
    <property type="entry name" value="BUG"/>
</dbReference>
<reference evidence="2 3" key="1">
    <citation type="submission" date="2020-06" db="EMBL/GenBank/DDBJ databases">
        <title>NJ-3-1, isolated from saline soil.</title>
        <authorList>
            <person name="Cui H.L."/>
            <person name="Shi X."/>
        </authorList>
    </citation>
    <scope>NUCLEOTIDE SEQUENCE [LARGE SCALE GENOMIC DNA]</scope>
    <source>
        <strain evidence="2 3">NJ-3-1</strain>
    </source>
</reference>
<dbReference type="Gene3D" id="3.40.190.150">
    <property type="entry name" value="Bordetella uptake gene, domain 1"/>
    <property type="match status" value="1"/>
</dbReference>
<dbReference type="OrthoDB" id="307120at2157"/>
<dbReference type="PANTHER" id="PTHR42928:SF5">
    <property type="entry name" value="BLR1237 PROTEIN"/>
    <property type="match status" value="1"/>
</dbReference>
<dbReference type="PIRSF" id="PIRSF017082">
    <property type="entry name" value="YflP"/>
    <property type="match status" value="1"/>
</dbReference>
<gene>
    <name evidence="2" type="ORF">HUG12_00445</name>
</gene>
<evidence type="ECO:0000313" key="3">
    <source>
        <dbReference type="Proteomes" id="UP000509626"/>
    </source>
</evidence>
<organism evidence="2 3">
    <name type="scientific">Halorarum salinum</name>
    <dbReference type="NCBI Taxonomy" id="2743089"/>
    <lineage>
        <taxon>Archaea</taxon>
        <taxon>Methanobacteriati</taxon>
        <taxon>Methanobacteriota</taxon>
        <taxon>Stenosarchaea group</taxon>
        <taxon>Halobacteria</taxon>
        <taxon>Halobacteriales</taxon>
        <taxon>Haloferacaceae</taxon>
        <taxon>Halorarum</taxon>
    </lineage>
</organism>
<dbReference type="RefSeq" id="WP_179266892.1">
    <property type="nucleotide sequence ID" value="NZ_CP058579.1"/>
</dbReference>
<name>A0A7D5L7V5_9EURY</name>
<dbReference type="PROSITE" id="PS51257">
    <property type="entry name" value="PROKAR_LIPOPROTEIN"/>
    <property type="match status" value="1"/>
</dbReference>
<dbReference type="SUPFAM" id="SSF53850">
    <property type="entry name" value="Periplasmic binding protein-like II"/>
    <property type="match status" value="1"/>
</dbReference>
<evidence type="ECO:0000313" key="2">
    <source>
        <dbReference type="EMBL" id="QLG60306.1"/>
    </source>
</evidence>